<dbReference type="STRING" id="909613.UO65_0126"/>
<gene>
    <name evidence="1" type="ORF">UO65_0126</name>
</gene>
<proteinExistence type="predicted"/>
<dbReference type="EMBL" id="AYXG01000004">
    <property type="protein sequence ID" value="EWC64519.1"/>
    <property type="molecule type" value="Genomic_DNA"/>
</dbReference>
<protein>
    <submittedName>
        <fullName evidence="1">Uncharacterized protein</fullName>
    </submittedName>
</protein>
<comment type="caution">
    <text evidence="1">The sequence shown here is derived from an EMBL/GenBank/DDBJ whole genome shotgun (WGS) entry which is preliminary data.</text>
</comment>
<reference evidence="1 2" key="1">
    <citation type="journal article" date="2014" name="Genome Announc.">
        <title>Draft Genome Sequence of the Antitrypanosomally Active Sponge-Associated Bacterium Actinokineospora sp. Strain EG49.</title>
        <authorList>
            <person name="Harjes J."/>
            <person name="Ryu T."/>
            <person name="Abdelmohsen U.R."/>
            <person name="Moitinho-Silva L."/>
            <person name="Horn H."/>
            <person name="Ravasi T."/>
            <person name="Hentschel U."/>
        </authorList>
    </citation>
    <scope>NUCLEOTIDE SEQUENCE [LARGE SCALE GENOMIC DNA]</scope>
    <source>
        <strain evidence="1 2">EG49</strain>
    </source>
</reference>
<evidence type="ECO:0000313" key="2">
    <source>
        <dbReference type="Proteomes" id="UP000019277"/>
    </source>
</evidence>
<accession>W7JEV4</accession>
<dbReference type="AlphaFoldDB" id="W7JEV4"/>
<evidence type="ECO:0000313" key="1">
    <source>
        <dbReference type="EMBL" id="EWC64519.1"/>
    </source>
</evidence>
<organism evidence="1 2">
    <name type="scientific">Actinokineospora spheciospongiae</name>
    <dbReference type="NCBI Taxonomy" id="909613"/>
    <lineage>
        <taxon>Bacteria</taxon>
        <taxon>Bacillati</taxon>
        <taxon>Actinomycetota</taxon>
        <taxon>Actinomycetes</taxon>
        <taxon>Pseudonocardiales</taxon>
        <taxon>Pseudonocardiaceae</taxon>
        <taxon>Actinokineospora</taxon>
    </lineage>
</organism>
<dbReference type="PATRIC" id="fig|909613.9.peg.132"/>
<keyword evidence="2" id="KW-1185">Reference proteome</keyword>
<sequence>MLAVGTVLGWVMLLLVFRLGAVERGEEVPAGPSLLAGTLIAVLGSGG</sequence>
<dbReference type="Proteomes" id="UP000019277">
    <property type="component" value="Unassembled WGS sequence"/>
</dbReference>
<name>W7JEV4_9PSEU</name>